<feature type="chain" id="PRO_5020023657" evidence="2">
    <location>
        <begin position="19"/>
        <end position="116"/>
    </location>
</feature>
<sequence length="116" mass="12522">MCALTAAWAAWTWARLHSWWVTEGEVATRRGARVAERLSALLESVAELPGGAGAARLLELEREARVVGMRLVRTWGTVGGLLVILQVVALALAVAALIVDRKRVQVTRAASPLLSR</sequence>
<gene>
    <name evidence="3" type="ORF">EVAR_20237_1</name>
</gene>
<keyword evidence="1" id="KW-0472">Membrane</keyword>
<comment type="caution">
    <text evidence="3">The sequence shown here is derived from an EMBL/GenBank/DDBJ whole genome shotgun (WGS) entry which is preliminary data.</text>
</comment>
<organism evidence="3 4">
    <name type="scientific">Eumeta variegata</name>
    <name type="common">Bagworm moth</name>
    <name type="synonym">Eumeta japonica</name>
    <dbReference type="NCBI Taxonomy" id="151549"/>
    <lineage>
        <taxon>Eukaryota</taxon>
        <taxon>Metazoa</taxon>
        <taxon>Ecdysozoa</taxon>
        <taxon>Arthropoda</taxon>
        <taxon>Hexapoda</taxon>
        <taxon>Insecta</taxon>
        <taxon>Pterygota</taxon>
        <taxon>Neoptera</taxon>
        <taxon>Endopterygota</taxon>
        <taxon>Lepidoptera</taxon>
        <taxon>Glossata</taxon>
        <taxon>Ditrysia</taxon>
        <taxon>Tineoidea</taxon>
        <taxon>Psychidae</taxon>
        <taxon>Oiketicinae</taxon>
        <taxon>Eumeta</taxon>
    </lineage>
</organism>
<keyword evidence="2" id="KW-0732">Signal</keyword>
<keyword evidence="4" id="KW-1185">Reference proteome</keyword>
<proteinExistence type="predicted"/>
<reference evidence="3 4" key="1">
    <citation type="journal article" date="2019" name="Commun. Biol.">
        <title>The bagworm genome reveals a unique fibroin gene that provides high tensile strength.</title>
        <authorList>
            <person name="Kono N."/>
            <person name="Nakamura H."/>
            <person name="Ohtoshi R."/>
            <person name="Tomita M."/>
            <person name="Numata K."/>
            <person name="Arakawa K."/>
        </authorList>
    </citation>
    <scope>NUCLEOTIDE SEQUENCE [LARGE SCALE GENOMIC DNA]</scope>
</reference>
<name>A0A4C1W890_EUMVA</name>
<dbReference type="EMBL" id="BGZK01000498">
    <property type="protein sequence ID" value="GBP47233.1"/>
    <property type="molecule type" value="Genomic_DNA"/>
</dbReference>
<evidence type="ECO:0000313" key="3">
    <source>
        <dbReference type="EMBL" id="GBP47233.1"/>
    </source>
</evidence>
<evidence type="ECO:0000256" key="2">
    <source>
        <dbReference type="SAM" id="SignalP"/>
    </source>
</evidence>
<accession>A0A4C1W890</accession>
<evidence type="ECO:0000256" key="1">
    <source>
        <dbReference type="SAM" id="Phobius"/>
    </source>
</evidence>
<keyword evidence="1" id="KW-0812">Transmembrane</keyword>
<dbReference type="AlphaFoldDB" id="A0A4C1W890"/>
<keyword evidence="1" id="KW-1133">Transmembrane helix</keyword>
<feature type="transmembrane region" description="Helical" evidence="1">
    <location>
        <begin position="78"/>
        <end position="99"/>
    </location>
</feature>
<protein>
    <submittedName>
        <fullName evidence="3">Uncharacterized protein</fullName>
    </submittedName>
</protein>
<evidence type="ECO:0000313" key="4">
    <source>
        <dbReference type="Proteomes" id="UP000299102"/>
    </source>
</evidence>
<dbReference type="Proteomes" id="UP000299102">
    <property type="component" value="Unassembled WGS sequence"/>
</dbReference>
<feature type="signal peptide" evidence="2">
    <location>
        <begin position="1"/>
        <end position="18"/>
    </location>
</feature>